<dbReference type="AlphaFoldDB" id="A0A369NYT7"/>
<gene>
    <name evidence="2" type="ORF">C1850_06250</name>
</gene>
<comment type="caution">
    <text evidence="2">The sequence shown here is derived from an EMBL/GenBank/DDBJ whole genome shotgun (WGS) entry which is preliminary data.</text>
</comment>
<dbReference type="EMBL" id="PPUT01000013">
    <property type="protein sequence ID" value="RDC44679.1"/>
    <property type="molecule type" value="Genomic_DNA"/>
</dbReference>
<dbReference type="PANTHER" id="PTHR36836:SF1">
    <property type="entry name" value="COLANIC ACID BIOSYNTHESIS PROTEIN WCAK"/>
    <property type="match status" value="1"/>
</dbReference>
<dbReference type="InterPro" id="IPR007345">
    <property type="entry name" value="Polysacch_pyruvyl_Trfase"/>
</dbReference>
<dbReference type="PANTHER" id="PTHR36836">
    <property type="entry name" value="COLANIC ACID BIOSYNTHESIS PROTEIN WCAK"/>
    <property type="match status" value="1"/>
</dbReference>
<proteinExistence type="predicted"/>
<evidence type="ECO:0000259" key="1">
    <source>
        <dbReference type="Pfam" id="PF04230"/>
    </source>
</evidence>
<dbReference type="Proteomes" id="UP000253805">
    <property type="component" value="Unassembled WGS sequence"/>
</dbReference>
<name>A0A369NYT7_9ACTN</name>
<organism evidence="2 3">
    <name type="scientific">Adlercreutzia equolifaciens subsp. celatus</name>
    <dbReference type="NCBI Taxonomy" id="394340"/>
    <lineage>
        <taxon>Bacteria</taxon>
        <taxon>Bacillati</taxon>
        <taxon>Actinomycetota</taxon>
        <taxon>Coriobacteriia</taxon>
        <taxon>Eggerthellales</taxon>
        <taxon>Eggerthellaceae</taxon>
        <taxon>Adlercreutzia</taxon>
    </lineage>
</organism>
<dbReference type="Pfam" id="PF04230">
    <property type="entry name" value="PS_pyruv_trans"/>
    <property type="match status" value="1"/>
</dbReference>
<feature type="domain" description="Polysaccharide pyruvyl transferase" evidence="1">
    <location>
        <begin position="31"/>
        <end position="276"/>
    </location>
</feature>
<reference evidence="2 3" key="1">
    <citation type="journal article" date="2018" name="Elife">
        <title>Discovery and characterization of a prevalent human gut bacterial enzyme sufficient for the inactivation of a family of plant toxins.</title>
        <authorList>
            <person name="Koppel N."/>
            <person name="Bisanz J.E."/>
            <person name="Pandelia M.E."/>
            <person name="Turnbaugh P.J."/>
            <person name="Balskus E.P."/>
        </authorList>
    </citation>
    <scope>NUCLEOTIDE SEQUENCE [LARGE SCALE GENOMIC DNA]</scope>
    <source>
        <strain evidence="2 3">OB21 GAM 11</strain>
    </source>
</reference>
<evidence type="ECO:0000313" key="3">
    <source>
        <dbReference type="Proteomes" id="UP000253805"/>
    </source>
</evidence>
<evidence type="ECO:0000313" key="2">
    <source>
        <dbReference type="EMBL" id="RDC44679.1"/>
    </source>
</evidence>
<protein>
    <recommendedName>
        <fullName evidence="1">Polysaccharide pyruvyl transferase domain-containing protein</fullName>
    </recommendedName>
</protein>
<accession>A0A369NYT7</accession>
<sequence>MQCRVLLLRLSRFMKLRRRIVVFIATPTHGNLGDQAIVYAQQAFFDRMGLGDSVFQITREQYYSTAERLAEIIRKTDLIVVDGGGNIGTLWPVENDKMIDIISRFKGNPIVVFPETAFFEASDEGDRTLQEVKRVYSAHSNLCISCRDEETFRLLKWAAPQARVMLMPDIVLSLNHASGKSPRKEVALLCLREDKEAVIEKQVRSVIAEAICHANLEIREISTVQAHLQPITRRTRDGAVKQILDDFRSASLVVTDRLHGLIFSAVTGTPCVVLDNVSGKVSAGYKWLEEIPNIFFCSKSDDIKLLVRAAVTQGPRRYSVDRRTDYYKMLQCEIERMLLG</sequence>